<dbReference type="PANTHER" id="PTHR45266">
    <property type="entry name" value="OXALOACETATE DECARBOXYLASE ALPHA CHAIN"/>
    <property type="match status" value="1"/>
</dbReference>
<evidence type="ECO:0000313" key="5">
    <source>
        <dbReference type="EMBL" id="TVZ05215.1"/>
    </source>
</evidence>
<dbReference type="Proteomes" id="UP000460272">
    <property type="component" value="Unassembled WGS sequence"/>
</dbReference>
<evidence type="ECO:0000259" key="4">
    <source>
        <dbReference type="PROSITE" id="PS50968"/>
    </source>
</evidence>
<gene>
    <name evidence="5" type="ORF">EAS64_11540</name>
</gene>
<evidence type="ECO:0000256" key="1">
    <source>
        <dbReference type="ARBA" id="ARBA00017562"/>
    </source>
</evidence>
<protein>
    <recommendedName>
        <fullName evidence="1 3">Biotin carboxyl carrier protein of acetyl-CoA carboxylase</fullName>
    </recommendedName>
</protein>
<dbReference type="RefSeq" id="WP_145852918.1">
    <property type="nucleotide sequence ID" value="NZ_RPFW01000002.1"/>
</dbReference>
<evidence type="ECO:0000256" key="2">
    <source>
        <dbReference type="ARBA" id="ARBA00023267"/>
    </source>
</evidence>
<dbReference type="AlphaFoldDB" id="A0A6P2C3Z2"/>
<dbReference type="OrthoDB" id="9811735at2"/>
<keyword evidence="3" id="KW-0275">Fatty acid biosynthesis</keyword>
<dbReference type="Pfam" id="PF00364">
    <property type="entry name" value="Biotin_lipoyl"/>
    <property type="match status" value="1"/>
</dbReference>
<dbReference type="GO" id="GO:0006633">
    <property type="term" value="P:fatty acid biosynthetic process"/>
    <property type="evidence" value="ECO:0007669"/>
    <property type="project" value="UniProtKB-UniPathway"/>
</dbReference>
<proteinExistence type="predicted"/>
<dbReference type="InterPro" id="IPR000089">
    <property type="entry name" value="Biotin_lipoyl"/>
</dbReference>
<keyword evidence="2 3" id="KW-0092">Biotin</keyword>
<dbReference type="InterPro" id="IPR011053">
    <property type="entry name" value="Single_hybrid_motif"/>
</dbReference>
<feature type="domain" description="Lipoyl-binding" evidence="4">
    <location>
        <begin position="98"/>
        <end position="174"/>
    </location>
</feature>
<comment type="function">
    <text evidence="3">This protein is a component of the acetyl coenzyme A carboxylase complex; first, biotin carboxylase catalyzes the carboxylation of the carrier protein and then the transcarboxylase transfers the carboxyl group to form malonyl-CoA.</text>
</comment>
<dbReference type="GO" id="GO:0009317">
    <property type="term" value="C:acetyl-CoA carboxylase complex"/>
    <property type="evidence" value="ECO:0007669"/>
    <property type="project" value="InterPro"/>
</dbReference>
<evidence type="ECO:0000313" key="6">
    <source>
        <dbReference type="Proteomes" id="UP000460272"/>
    </source>
</evidence>
<keyword evidence="6" id="KW-1185">Reference proteome</keyword>
<dbReference type="GO" id="GO:0003989">
    <property type="term" value="F:acetyl-CoA carboxylase activity"/>
    <property type="evidence" value="ECO:0007669"/>
    <property type="project" value="InterPro"/>
</dbReference>
<sequence>MDLSNDDVAEILALLDSLPYDELDVETPRFRLTLRRAPGGGWTEESQVRAEPVVAEAASRARAAGASAAAADATAAASGAAAGPAGGDAAGEDGRDGLVAVTAPLPGTFYRAPRPGADPYVREGDAVSPDTVVAIVETMKLMNSVHAGTAGRVARICADNGEFTPLGTTLLLIEPDT</sequence>
<name>A0A6P2C3Z2_9ACTN</name>
<keyword evidence="3" id="KW-0276">Fatty acid metabolism</keyword>
<organism evidence="5 6">
    <name type="scientific">Trebonia kvetii</name>
    <dbReference type="NCBI Taxonomy" id="2480626"/>
    <lineage>
        <taxon>Bacteria</taxon>
        <taxon>Bacillati</taxon>
        <taxon>Actinomycetota</taxon>
        <taxon>Actinomycetes</taxon>
        <taxon>Streptosporangiales</taxon>
        <taxon>Treboniaceae</taxon>
        <taxon>Trebonia</taxon>
    </lineage>
</organism>
<dbReference type="EMBL" id="RPFW01000002">
    <property type="protein sequence ID" value="TVZ05215.1"/>
    <property type="molecule type" value="Genomic_DNA"/>
</dbReference>
<dbReference type="InterPro" id="IPR050709">
    <property type="entry name" value="Biotin_Carboxyl_Carrier/Decarb"/>
</dbReference>
<dbReference type="SUPFAM" id="SSF51230">
    <property type="entry name" value="Single hybrid motif"/>
    <property type="match status" value="1"/>
</dbReference>
<dbReference type="UniPathway" id="UPA00094"/>
<dbReference type="Gene3D" id="2.40.50.100">
    <property type="match status" value="1"/>
</dbReference>
<dbReference type="PRINTS" id="PR01071">
    <property type="entry name" value="ACOABIOTINCC"/>
</dbReference>
<evidence type="ECO:0000256" key="3">
    <source>
        <dbReference type="RuleBase" id="RU364072"/>
    </source>
</evidence>
<comment type="pathway">
    <text evidence="3">Lipid metabolism; fatty acid biosynthesis.</text>
</comment>
<dbReference type="PANTHER" id="PTHR45266:SF3">
    <property type="entry name" value="OXALOACETATE DECARBOXYLASE ALPHA CHAIN"/>
    <property type="match status" value="1"/>
</dbReference>
<dbReference type="CDD" id="cd06850">
    <property type="entry name" value="biotinyl_domain"/>
    <property type="match status" value="1"/>
</dbReference>
<dbReference type="InterPro" id="IPR001249">
    <property type="entry name" value="AcCoA_biotinCC"/>
</dbReference>
<keyword evidence="3" id="KW-0444">Lipid biosynthesis</keyword>
<keyword evidence="3" id="KW-0443">Lipid metabolism</keyword>
<comment type="caution">
    <text evidence="5">The sequence shown here is derived from an EMBL/GenBank/DDBJ whole genome shotgun (WGS) entry which is preliminary data.</text>
</comment>
<accession>A0A6P2C3Z2</accession>
<reference evidence="5 6" key="1">
    <citation type="submission" date="2018-11" db="EMBL/GenBank/DDBJ databases">
        <title>Trebonia kvetii gen.nov., sp.nov., a novel acidophilic actinobacterium, and proposal of the new actinobacterial family Treboniaceae fam. nov.</title>
        <authorList>
            <person name="Rapoport D."/>
            <person name="Sagova-Mareckova M."/>
            <person name="Sedlacek I."/>
            <person name="Provaznik J."/>
            <person name="Kralova S."/>
            <person name="Pavlinic D."/>
            <person name="Benes V."/>
            <person name="Kopecky J."/>
        </authorList>
    </citation>
    <scope>NUCLEOTIDE SEQUENCE [LARGE SCALE GENOMIC DNA]</scope>
    <source>
        <strain evidence="5 6">15Tr583</strain>
    </source>
</reference>
<dbReference type="PROSITE" id="PS50968">
    <property type="entry name" value="BIOTINYL_LIPOYL"/>
    <property type="match status" value="1"/>
</dbReference>